<dbReference type="AlphaFoldDB" id="I2Q4C9"/>
<keyword evidence="3" id="KW-1003">Cell membrane</keyword>
<keyword evidence="5 7" id="KW-1133">Transmembrane helix</keyword>
<dbReference type="HOGENOM" id="CLU_660099_0_0_7"/>
<dbReference type="EMBL" id="JH600068">
    <property type="protein sequence ID" value="EIG54635.1"/>
    <property type="molecule type" value="Genomic_DNA"/>
</dbReference>
<reference evidence="9" key="1">
    <citation type="submission" date="2011-11" db="EMBL/GenBank/DDBJ databases">
        <title>Improved High-Quality Draft sequence of Desulfovibrio sp. U5L.</title>
        <authorList>
            <consortium name="US DOE Joint Genome Institute"/>
            <person name="Lucas S."/>
            <person name="Han J."/>
            <person name="Lapidus A."/>
            <person name="Cheng J.-F."/>
            <person name="Goodwin L."/>
            <person name="Pitluck S."/>
            <person name="Peters L."/>
            <person name="Ovchinnikova G."/>
            <person name="Held B."/>
            <person name="Detter J.C."/>
            <person name="Han C."/>
            <person name="Tapia R."/>
            <person name="Land M."/>
            <person name="Hauser L."/>
            <person name="Kyrpides N."/>
            <person name="Ivanova N."/>
            <person name="Pagani I."/>
            <person name="Gabster J."/>
            <person name="Walker C."/>
            <person name="Stolyar S."/>
            <person name="Stahl D."/>
            <person name="Arkin A."/>
            <person name="Dehal P."/>
            <person name="Hazen T."/>
            <person name="Woyke T."/>
        </authorList>
    </citation>
    <scope>NUCLEOTIDE SEQUENCE [LARGE SCALE GENOMIC DNA]</scope>
    <source>
        <strain evidence="9">U5L</strain>
    </source>
</reference>
<feature type="transmembrane region" description="Helical" evidence="7">
    <location>
        <begin position="224"/>
        <end position="245"/>
    </location>
</feature>
<keyword evidence="9" id="KW-0808">Transferase</keyword>
<dbReference type="STRING" id="596152.DesU5LDRAFT_2994"/>
<evidence type="ECO:0000313" key="9">
    <source>
        <dbReference type="EMBL" id="EIG54635.1"/>
    </source>
</evidence>
<dbReference type="GO" id="GO:0005886">
    <property type="term" value="C:plasma membrane"/>
    <property type="evidence" value="ECO:0007669"/>
    <property type="project" value="UniProtKB-SubCell"/>
</dbReference>
<feature type="transmembrane region" description="Helical" evidence="7">
    <location>
        <begin position="359"/>
        <end position="377"/>
    </location>
</feature>
<accession>I2Q4C9</accession>
<feature type="domain" description="Acyltransferase 3" evidence="8">
    <location>
        <begin position="53"/>
        <end position="374"/>
    </location>
</feature>
<gene>
    <name evidence="9" type="ORF">DesU5LDRAFT_2994</name>
</gene>
<evidence type="ECO:0000256" key="2">
    <source>
        <dbReference type="ARBA" id="ARBA00007400"/>
    </source>
</evidence>
<evidence type="ECO:0000256" key="1">
    <source>
        <dbReference type="ARBA" id="ARBA00004651"/>
    </source>
</evidence>
<evidence type="ECO:0000256" key="5">
    <source>
        <dbReference type="ARBA" id="ARBA00022989"/>
    </source>
</evidence>
<sequence length="416" mass="46901">MDMRAGYGLLVQSCLLPFFKTFHERIDTASRRLVTQKMGHTPENGFRGERLGQIDILKGLAILCVLAQHCLTLRMLDQSWYLLHIGQAVPLFMVLMGYNARRSALVAPQSAPLYSREYFGKYFHRILYPFLFILAGSFAFSWLDGVVYGRPFPPIDLTLFLGRLPSEGVGNYFIPLLFQFILVFPLLNRWCSSHLPSFLWGCLVLDVAFELLCRNLPLQGPTAAFLYTGCVFRYLFAVALGAWLAQMRPNGRLDARQWAGALVSLGFLVAWYATDGTWYPFNPLSGGISCLIAGYPLGLAALGLRRLPVTPQKAGSRLLASLGKLSYHIYLVQMLYFVSIYRFLDLMFFSRIIPGDARFLVGLFVHIPACVLLGWLFQRVERSVWDFLGRSGLPLFGTHDGPRQASGISMVQPRKD</sequence>
<comment type="subcellular location">
    <subcellularLocation>
        <location evidence="1">Cell membrane</location>
        <topology evidence="1">Multi-pass membrane protein</topology>
    </subcellularLocation>
</comment>
<evidence type="ECO:0000256" key="6">
    <source>
        <dbReference type="ARBA" id="ARBA00023136"/>
    </source>
</evidence>
<dbReference type="PANTHER" id="PTHR40074:SF2">
    <property type="entry name" value="O-ACETYLTRANSFERASE WECH"/>
    <property type="match status" value="1"/>
</dbReference>
<evidence type="ECO:0000256" key="4">
    <source>
        <dbReference type="ARBA" id="ARBA00022692"/>
    </source>
</evidence>
<feature type="transmembrane region" description="Helical" evidence="7">
    <location>
        <begin position="286"/>
        <end position="304"/>
    </location>
</feature>
<evidence type="ECO:0000259" key="8">
    <source>
        <dbReference type="Pfam" id="PF01757"/>
    </source>
</evidence>
<comment type="similarity">
    <text evidence="2">Belongs to the acyltransferase 3 family.</text>
</comment>
<name>I2Q4C9_9BACT</name>
<feature type="transmembrane region" description="Helical" evidence="7">
    <location>
        <begin position="257"/>
        <end position="274"/>
    </location>
</feature>
<feature type="transmembrane region" description="Helical" evidence="7">
    <location>
        <begin position="325"/>
        <end position="344"/>
    </location>
</feature>
<feature type="transmembrane region" description="Helical" evidence="7">
    <location>
        <begin position="169"/>
        <end position="187"/>
    </location>
</feature>
<evidence type="ECO:0000256" key="3">
    <source>
        <dbReference type="ARBA" id="ARBA00022475"/>
    </source>
</evidence>
<dbReference type="InterPro" id="IPR002656">
    <property type="entry name" value="Acyl_transf_3_dom"/>
</dbReference>
<evidence type="ECO:0000256" key="7">
    <source>
        <dbReference type="SAM" id="Phobius"/>
    </source>
</evidence>
<dbReference type="GO" id="GO:0009246">
    <property type="term" value="P:enterobacterial common antigen biosynthetic process"/>
    <property type="evidence" value="ECO:0007669"/>
    <property type="project" value="TreeGrafter"/>
</dbReference>
<dbReference type="Pfam" id="PF01757">
    <property type="entry name" value="Acyl_transf_3"/>
    <property type="match status" value="1"/>
</dbReference>
<keyword evidence="9" id="KW-0012">Acyltransferase</keyword>
<keyword evidence="4 7" id="KW-0812">Transmembrane</keyword>
<feature type="transmembrane region" description="Helical" evidence="7">
    <location>
        <begin position="81"/>
        <end position="100"/>
    </location>
</feature>
<feature type="transmembrane region" description="Helical" evidence="7">
    <location>
        <begin position="194"/>
        <end position="212"/>
    </location>
</feature>
<organism evidence="9">
    <name type="scientific">Desulfovibrio sp. U5L</name>
    <dbReference type="NCBI Taxonomy" id="596152"/>
    <lineage>
        <taxon>Bacteria</taxon>
        <taxon>Pseudomonadati</taxon>
        <taxon>Thermodesulfobacteriota</taxon>
        <taxon>Desulfovibrionia</taxon>
        <taxon>Desulfovibrionales</taxon>
        <taxon>Desulfovibrionaceae</taxon>
        <taxon>Desulfovibrio</taxon>
    </lineage>
</organism>
<keyword evidence="6 7" id="KW-0472">Membrane</keyword>
<protein>
    <submittedName>
        <fullName evidence="9">Putative acyltransferase</fullName>
    </submittedName>
</protein>
<proteinExistence type="inferred from homology"/>
<dbReference type="GO" id="GO:0016413">
    <property type="term" value="F:O-acetyltransferase activity"/>
    <property type="evidence" value="ECO:0007669"/>
    <property type="project" value="TreeGrafter"/>
</dbReference>
<feature type="transmembrane region" description="Helical" evidence="7">
    <location>
        <begin position="126"/>
        <end position="149"/>
    </location>
</feature>
<dbReference type="PANTHER" id="PTHR40074">
    <property type="entry name" value="O-ACETYLTRANSFERASE WECH"/>
    <property type="match status" value="1"/>
</dbReference>